<dbReference type="SUPFAM" id="SSF56112">
    <property type="entry name" value="Protein kinase-like (PK-like)"/>
    <property type="match status" value="1"/>
</dbReference>
<keyword evidence="1" id="KW-0067">ATP-binding</keyword>
<dbReference type="GO" id="GO:0004672">
    <property type="term" value="F:protein kinase activity"/>
    <property type="evidence" value="ECO:0007669"/>
    <property type="project" value="InterPro"/>
</dbReference>
<evidence type="ECO:0000313" key="4">
    <source>
        <dbReference type="Proteomes" id="UP000239757"/>
    </source>
</evidence>
<feature type="domain" description="Protein kinase" evidence="2">
    <location>
        <begin position="175"/>
        <end position="454"/>
    </location>
</feature>
<dbReference type="InterPro" id="IPR017441">
    <property type="entry name" value="Protein_kinase_ATP_BS"/>
</dbReference>
<dbReference type="Gene3D" id="1.10.510.10">
    <property type="entry name" value="Transferase(Phosphotransferase) domain 1"/>
    <property type="match status" value="2"/>
</dbReference>
<protein>
    <recommendedName>
        <fullName evidence="2">Protein kinase domain-containing protein</fullName>
    </recommendedName>
</protein>
<dbReference type="GO" id="GO:0005524">
    <property type="term" value="F:ATP binding"/>
    <property type="evidence" value="ECO:0007669"/>
    <property type="project" value="UniProtKB-UniRule"/>
</dbReference>
<dbReference type="InterPro" id="IPR011009">
    <property type="entry name" value="Kinase-like_dom_sf"/>
</dbReference>
<dbReference type="EMBL" id="KZ662998">
    <property type="protein sequence ID" value="PPS16809.1"/>
    <property type="molecule type" value="Genomic_DNA"/>
</dbReference>
<name>A0A2P5YMJ5_GOSBA</name>
<dbReference type="PANTHER" id="PTHR47987">
    <property type="entry name" value="OS08G0249100 PROTEIN"/>
    <property type="match status" value="1"/>
</dbReference>
<dbReference type="PROSITE" id="PS00107">
    <property type="entry name" value="PROTEIN_KINASE_ATP"/>
    <property type="match status" value="1"/>
</dbReference>
<organism evidence="3 4">
    <name type="scientific">Gossypium barbadense</name>
    <name type="common">Sea Island cotton</name>
    <name type="synonym">Hibiscus barbadensis</name>
    <dbReference type="NCBI Taxonomy" id="3634"/>
    <lineage>
        <taxon>Eukaryota</taxon>
        <taxon>Viridiplantae</taxon>
        <taxon>Streptophyta</taxon>
        <taxon>Embryophyta</taxon>
        <taxon>Tracheophyta</taxon>
        <taxon>Spermatophyta</taxon>
        <taxon>Magnoliopsida</taxon>
        <taxon>eudicotyledons</taxon>
        <taxon>Gunneridae</taxon>
        <taxon>Pentapetalae</taxon>
        <taxon>rosids</taxon>
        <taxon>malvids</taxon>
        <taxon>Malvales</taxon>
        <taxon>Malvaceae</taxon>
        <taxon>Malvoideae</taxon>
        <taxon>Gossypium</taxon>
    </lineage>
</organism>
<evidence type="ECO:0000313" key="3">
    <source>
        <dbReference type="EMBL" id="PPS16809.1"/>
    </source>
</evidence>
<dbReference type="PANTHER" id="PTHR47987:SF13">
    <property type="entry name" value="RECEPTOR-LIKE CYTOSOLIC SERINE_THREONINE-PROTEIN KINASE RBK2"/>
    <property type="match status" value="1"/>
</dbReference>
<dbReference type="AlphaFoldDB" id="A0A2P5YMJ5"/>
<dbReference type="Gene3D" id="3.30.200.20">
    <property type="entry name" value="Phosphorylase Kinase, domain 1"/>
    <property type="match status" value="1"/>
</dbReference>
<dbReference type="InterPro" id="IPR046958">
    <property type="entry name" value="RBK1/2/STUNTED"/>
</dbReference>
<proteinExistence type="predicted"/>
<dbReference type="FunFam" id="3.30.200.20:FF:000389">
    <property type="entry name" value="Receptor-like cytosolic serine/threonine-protein kinase RBK1"/>
    <property type="match status" value="1"/>
</dbReference>
<dbReference type="InterPro" id="IPR001245">
    <property type="entry name" value="Ser-Thr/Tyr_kinase_cat_dom"/>
</dbReference>
<dbReference type="Pfam" id="PF07714">
    <property type="entry name" value="PK_Tyr_Ser-Thr"/>
    <property type="match status" value="1"/>
</dbReference>
<dbReference type="Proteomes" id="UP000239757">
    <property type="component" value="Unassembled WGS sequence"/>
</dbReference>
<feature type="binding site" evidence="1">
    <location>
        <position position="203"/>
    </location>
    <ligand>
        <name>ATP</name>
        <dbReference type="ChEBI" id="CHEBI:30616"/>
    </ligand>
</feature>
<accession>A0A2P5YMJ5</accession>
<dbReference type="OrthoDB" id="4062651at2759"/>
<reference evidence="3 4" key="1">
    <citation type="submission" date="2015-01" db="EMBL/GenBank/DDBJ databases">
        <title>Genome of allotetraploid Gossypium barbadense reveals genomic plasticity and fiber elongation in cotton evolution.</title>
        <authorList>
            <person name="Chen X."/>
            <person name="Liu X."/>
            <person name="Zhao B."/>
            <person name="Zheng H."/>
            <person name="Hu Y."/>
            <person name="Lu G."/>
            <person name="Yang C."/>
            <person name="Chen J."/>
            <person name="Shan C."/>
            <person name="Zhang L."/>
            <person name="Zhou Y."/>
            <person name="Wang L."/>
            <person name="Guo W."/>
            <person name="Bai Y."/>
            <person name="Ruan J."/>
            <person name="Shangguan X."/>
            <person name="Mao Y."/>
            <person name="Jiang J."/>
            <person name="Zhu Y."/>
            <person name="Lei J."/>
            <person name="Kang H."/>
            <person name="Chen S."/>
            <person name="He X."/>
            <person name="Wang R."/>
            <person name="Wang Y."/>
            <person name="Chen J."/>
            <person name="Wang L."/>
            <person name="Yu S."/>
            <person name="Wang B."/>
            <person name="Wei J."/>
            <person name="Song S."/>
            <person name="Lu X."/>
            <person name="Gao Z."/>
            <person name="Gu W."/>
            <person name="Deng X."/>
            <person name="Ma D."/>
            <person name="Wang S."/>
            <person name="Liang W."/>
            <person name="Fang L."/>
            <person name="Cai C."/>
            <person name="Zhu X."/>
            <person name="Zhou B."/>
            <person name="Zhang Y."/>
            <person name="Chen Z."/>
            <person name="Xu S."/>
            <person name="Zhu R."/>
            <person name="Wang S."/>
            <person name="Zhang T."/>
            <person name="Zhao G."/>
        </authorList>
    </citation>
    <scope>NUCLEOTIDE SEQUENCE [LARGE SCALE GENOMIC DNA]</scope>
    <source>
        <strain evidence="4">cv. Xinhai21</strain>
        <tissue evidence="3">Leaf</tissue>
    </source>
</reference>
<dbReference type="PROSITE" id="PS50011">
    <property type="entry name" value="PROTEIN_KINASE_DOM"/>
    <property type="match status" value="1"/>
</dbReference>
<sequence length="454" mass="51236">MGGTKEPSAHSCDETPIGIKLIKKASQRRRWEPFRFRNPRRQQHRNAFSDTTATRDIASLSYEVETINVPSSTTVNEDCSTPTTRIISSDSENQYSFAQIVQWRGFLQLLKKGPGIASQTLPQFKPRFSRKKSKRLRDEMVPNLCSALDAEMSCSKSSWKNFSLSELEEATDNFSPEENLIGEGGYAEVYKGKLKTGNLIAVKRLNRGPSEEMTIDFLSELGIVVHVDHPNIAKLIGYGIEGGLHLVLQLSPHGSLASLLNGSKEKLNWQIRLKIALGAAEGLCYLHEYLPPEFFTHGIVDEKTDVYAFGVLLLELITGRQAIDNSQQSIVTWAKPLIRENKMDELVDPILVDAYDSDELHRIAATASICICDFGLAKWLPDQWTHHTVSKIEGTFVVDILKGDLSSLEMLKQREKDQRTHSEEIFDAEVYNPTKYLNDLYHQMEILLEHSNDV</sequence>
<dbReference type="InterPro" id="IPR000719">
    <property type="entry name" value="Prot_kinase_dom"/>
</dbReference>
<evidence type="ECO:0000256" key="1">
    <source>
        <dbReference type="PROSITE-ProRule" id="PRU10141"/>
    </source>
</evidence>
<evidence type="ECO:0000259" key="2">
    <source>
        <dbReference type="PROSITE" id="PS50011"/>
    </source>
</evidence>
<keyword evidence="1" id="KW-0547">Nucleotide-binding</keyword>
<gene>
    <name evidence="3" type="ORF">GOBAR_AA03814</name>
</gene>